<dbReference type="PANTHER" id="PTHR12398:SF35">
    <property type="entry name" value="PROTEIN PHOSPHATASE INHIBITOR 2-RELATED"/>
    <property type="match status" value="1"/>
</dbReference>
<keyword evidence="5" id="KW-0650">Protein phosphatase inhibitor</keyword>
<sequence length="193" mass="20999">VAASTASQRPVKGILKDKTSTIPSVVASAEPPRGSVHEELSKQSQKWDDMNILATYHPADEDDGLMKIDKPSPPYHSIMGDDEGACSDTETAEAMAPDILAKKLAAAGDLEPKYRVQEQESSGEEDSDLSSEEREKKSDNLNEKEAWTISKDLHDDDGDEEMLEPAGGESMNMEESNQGSTVSDQQQNKSRSS</sequence>
<protein>
    <recommendedName>
        <fullName evidence="10">Protein phosphatase inhibitor 2</fullName>
    </recommendedName>
</protein>
<dbReference type="Ensembl" id="ENSCATT00000052054.1">
    <property type="protein sequence ID" value="ENSCATP00000027807.1"/>
    <property type="gene ID" value="ENSCATG00000037243.1"/>
</dbReference>
<evidence type="ECO:0008006" key="10">
    <source>
        <dbReference type="Google" id="ProtNLM"/>
    </source>
</evidence>
<accession>A0A2K5MRE6</accession>
<dbReference type="InterPro" id="IPR007062">
    <property type="entry name" value="PPI-2"/>
</dbReference>
<dbReference type="GO" id="GO:0009966">
    <property type="term" value="P:regulation of signal transduction"/>
    <property type="evidence" value="ECO:0007669"/>
    <property type="project" value="InterPro"/>
</dbReference>
<evidence type="ECO:0000256" key="6">
    <source>
        <dbReference type="ARBA" id="ARBA00023277"/>
    </source>
</evidence>
<evidence type="ECO:0000256" key="3">
    <source>
        <dbReference type="ARBA" id="ARBA00022553"/>
    </source>
</evidence>
<proteinExistence type="inferred from homology"/>
<dbReference type="Proteomes" id="UP000233060">
    <property type="component" value="Unassembled WGS sequence"/>
</dbReference>
<dbReference type="GO" id="GO:0005977">
    <property type="term" value="P:glycogen metabolic process"/>
    <property type="evidence" value="ECO:0007669"/>
    <property type="project" value="UniProtKB-KW"/>
</dbReference>
<dbReference type="GO" id="GO:0004864">
    <property type="term" value="F:protein phosphatase inhibitor activity"/>
    <property type="evidence" value="ECO:0007669"/>
    <property type="project" value="UniProtKB-KW"/>
</dbReference>
<name>A0A2K5MRE6_CERAT</name>
<evidence type="ECO:0000313" key="9">
    <source>
        <dbReference type="Proteomes" id="UP000233060"/>
    </source>
</evidence>
<dbReference type="GeneTree" id="ENSGT00390000004757"/>
<feature type="compositionally biased region" description="Polar residues" evidence="7">
    <location>
        <begin position="173"/>
        <end position="193"/>
    </location>
</feature>
<feature type="compositionally biased region" description="Acidic residues" evidence="7">
    <location>
        <begin position="121"/>
        <end position="130"/>
    </location>
</feature>
<dbReference type="Pfam" id="PF04979">
    <property type="entry name" value="IPP-2"/>
    <property type="match status" value="1"/>
</dbReference>
<evidence type="ECO:0000256" key="7">
    <source>
        <dbReference type="SAM" id="MobiDB-lite"/>
    </source>
</evidence>
<dbReference type="OMA" id="NEKEAWT"/>
<evidence type="ECO:0000256" key="5">
    <source>
        <dbReference type="ARBA" id="ARBA00023272"/>
    </source>
</evidence>
<reference evidence="8" key="2">
    <citation type="submission" date="2025-09" db="UniProtKB">
        <authorList>
            <consortium name="Ensembl"/>
        </authorList>
    </citation>
    <scope>IDENTIFICATION</scope>
</reference>
<dbReference type="STRING" id="9531.ENSCATP00000027807"/>
<evidence type="ECO:0000313" key="8">
    <source>
        <dbReference type="Ensembl" id="ENSCATP00000027807.1"/>
    </source>
</evidence>
<comment type="similarity">
    <text evidence="2">Belongs to the protein phosphatase inhibitor 2 family.</text>
</comment>
<feature type="region of interest" description="Disordered" evidence="7">
    <location>
        <begin position="107"/>
        <end position="193"/>
    </location>
</feature>
<keyword evidence="6" id="KW-0119">Carbohydrate metabolism</keyword>
<keyword evidence="3" id="KW-0597">Phosphoprotein</keyword>
<dbReference type="PANTHER" id="PTHR12398">
    <property type="entry name" value="PROTEIN PHOSPHATASE INHIBITOR"/>
    <property type="match status" value="1"/>
</dbReference>
<keyword evidence="9" id="KW-1185">Reference proteome</keyword>
<comment type="function">
    <text evidence="1">Inhibitor of protein-phosphatase 1.</text>
</comment>
<keyword evidence="4" id="KW-0321">Glycogen metabolism</keyword>
<dbReference type="Bgee" id="ENSCATG00000037243">
    <property type="expression patterns" value="Expressed in cerebellum and 10 other cell types or tissues"/>
</dbReference>
<evidence type="ECO:0000256" key="2">
    <source>
        <dbReference type="ARBA" id="ARBA00005472"/>
    </source>
</evidence>
<feature type="region of interest" description="Disordered" evidence="7">
    <location>
        <begin position="61"/>
        <end position="93"/>
    </location>
</feature>
<reference evidence="8" key="1">
    <citation type="submission" date="2025-08" db="UniProtKB">
        <authorList>
            <consortium name="Ensembl"/>
        </authorList>
    </citation>
    <scope>IDENTIFICATION</scope>
</reference>
<organism evidence="8 9">
    <name type="scientific">Cercocebus atys</name>
    <name type="common">Sooty mangabey</name>
    <name type="synonym">Cercocebus torquatus atys</name>
    <dbReference type="NCBI Taxonomy" id="9531"/>
    <lineage>
        <taxon>Eukaryota</taxon>
        <taxon>Metazoa</taxon>
        <taxon>Chordata</taxon>
        <taxon>Craniata</taxon>
        <taxon>Vertebrata</taxon>
        <taxon>Euteleostomi</taxon>
        <taxon>Mammalia</taxon>
        <taxon>Eutheria</taxon>
        <taxon>Euarchontoglires</taxon>
        <taxon>Primates</taxon>
        <taxon>Haplorrhini</taxon>
        <taxon>Catarrhini</taxon>
        <taxon>Cercopithecidae</taxon>
        <taxon>Cercopithecinae</taxon>
        <taxon>Cercocebus</taxon>
    </lineage>
</organism>
<evidence type="ECO:0000256" key="1">
    <source>
        <dbReference type="ARBA" id="ARBA00002900"/>
    </source>
</evidence>
<feature type="compositionally biased region" description="Basic and acidic residues" evidence="7">
    <location>
        <begin position="131"/>
        <end position="154"/>
    </location>
</feature>
<evidence type="ECO:0000256" key="4">
    <source>
        <dbReference type="ARBA" id="ARBA00022600"/>
    </source>
</evidence>
<dbReference type="Gene3D" id="6.10.250.1050">
    <property type="match status" value="1"/>
</dbReference>
<dbReference type="AlphaFoldDB" id="A0A2K5MRE6"/>